<dbReference type="AlphaFoldDB" id="A0A3D0KDH8"/>
<keyword evidence="1" id="KW-0472">Membrane</keyword>
<accession>A0A3D0KDH8</accession>
<dbReference type="SUPFAM" id="SSF141318">
    <property type="entry name" value="TM0957-like"/>
    <property type="match status" value="1"/>
</dbReference>
<dbReference type="PIRSF" id="PIRSF033535">
    <property type="entry name" value="UCP033535_plp"/>
    <property type="match status" value="1"/>
</dbReference>
<protein>
    <submittedName>
        <fullName evidence="2">DUF2291 domain-containing protein</fullName>
    </submittedName>
</protein>
<dbReference type="InterPro" id="IPR036215">
    <property type="entry name" value="TM0957-like_sf"/>
</dbReference>
<evidence type="ECO:0000256" key="1">
    <source>
        <dbReference type="SAM" id="Phobius"/>
    </source>
</evidence>
<proteinExistence type="predicted"/>
<keyword evidence="1" id="KW-1133">Transmembrane helix</keyword>
<keyword evidence="1" id="KW-0812">Transmembrane</keyword>
<evidence type="ECO:0000313" key="2">
    <source>
        <dbReference type="EMBL" id="HCA01251.1"/>
    </source>
</evidence>
<feature type="transmembrane region" description="Helical" evidence="1">
    <location>
        <begin position="17"/>
        <end position="34"/>
    </location>
</feature>
<comment type="caution">
    <text evidence="2">The sequence shown here is derived from an EMBL/GenBank/DDBJ whole genome shotgun (WGS) entry which is preliminary data.</text>
</comment>
<dbReference type="InterPro" id="IPR014582">
    <property type="entry name" value="UCP033535_lipo"/>
</dbReference>
<reference evidence="2" key="1">
    <citation type="journal article" date="2018" name="Nat. Biotechnol.">
        <title>A standardized bacterial taxonomy based on genome phylogeny substantially revises the tree of life.</title>
        <authorList>
            <person name="Parks D.H."/>
            <person name="Chuvochina M."/>
            <person name="Waite D.W."/>
            <person name="Rinke C."/>
            <person name="Skarshewski A."/>
            <person name="Chaumeil P.A."/>
            <person name="Hugenholtz P."/>
        </authorList>
    </citation>
    <scope>NUCLEOTIDE SEQUENCE [LARGE SCALE GENOMIC DNA]</scope>
    <source>
        <strain evidence="2">UBA11284</strain>
    </source>
</reference>
<sequence length="216" mass="22922">MTATINFASKASGKHRGAYVLGALTLLLVILMMMDTHTVKISELEDSGEFSQQRFGEENFPSIQEYIQANAISAEELAAEVLEDAGAAGQAYGVAAGIGHIVPVTMTGVAEAGQSGIYSLDIEGVPDDITIRVQTGPVINGTTLRDATGDIAFGNFTNQIEYQDAGAALNEEMKRQVLEGISELDLTGKTLEVVGAFMLLNPSNWLVTPVQLNVSE</sequence>
<dbReference type="EMBL" id="DOTR01000016">
    <property type="protein sequence ID" value="HCA01251.1"/>
    <property type="molecule type" value="Genomic_DNA"/>
</dbReference>
<gene>
    <name evidence="2" type="ORF">DEO68_03495</name>
</gene>
<name>A0A3D0KDH8_9GAMM</name>
<organism evidence="2">
    <name type="scientific">Halomonas campaniensis</name>
    <dbReference type="NCBI Taxonomy" id="213554"/>
    <lineage>
        <taxon>Bacteria</taxon>
        <taxon>Pseudomonadati</taxon>
        <taxon>Pseudomonadota</taxon>
        <taxon>Gammaproteobacteria</taxon>
        <taxon>Oceanospirillales</taxon>
        <taxon>Halomonadaceae</taxon>
        <taxon>Halomonas</taxon>
    </lineage>
</organism>
<dbReference type="Pfam" id="PF10054">
    <property type="entry name" value="DUF2291"/>
    <property type="match status" value="1"/>
</dbReference>